<sequence length="293" mass="30862">MTDAPLEELEPGLMRLRAPNPSPMTGPGTNSYVVGYDRLVVLDPGPDDPAHLQALLSVIGARPVEAILVTHAHLDHSALAPALARATGAAVCAYGPATAGRSAVMRRLADAGIGGGEGLDEGFAPDRCLADGAELAPEGAPLTALHMPGHMAGHLCFAWRGAVFSGDLVMGWSSTLISPPDGDLAAFRRSCERLRTHAPRRLYPGHGAPVDSPAERIDWLLAHRAAREAQIRAALEDGPLDPAALTERLYADLPIALHPAARRNVLAHLIDLMERNLVTPSDGGLVGARFFLT</sequence>
<keyword evidence="3" id="KW-1185">Reference proteome</keyword>
<evidence type="ECO:0000259" key="1">
    <source>
        <dbReference type="SMART" id="SM00849"/>
    </source>
</evidence>
<evidence type="ECO:0000313" key="2">
    <source>
        <dbReference type="EMBL" id="PHP28992.1"/>
    </source>
</evidence>
<dbReference type="AlphaFoldDB" id="A0A2G1MK10"/>
<dbReference type="EMBL" id="NQWH01000003">
    <property type="protein sequence ID" value="PHP28992.1"/>
    <property type="molecule type" value="Genomic_DNA"/>
</dbReference>
<proteinExistence type="predicted"/>
<name>A0A2G1MK10_9RHOB</name>
<dbReference type="PANTHER" id="PTHR23131">
    <property type="entry name" value="ENDORIBONUCLEASE LACTB2"/>
    <property type="match status" value="1"/>
</dbReference>
<dbReference type="Pfam" id="PF00753">
    <property type="entry name" value="Lactamase_B"/>
    <property type="match status" value="1"/>
</dbReference>
<dbReference type="OrthoDB" id="9788263at2"/>
<dbReference type="Pfam" id="PF17778">
    <property type="entry name" value="WHD_BLACT"/>
    <property type="match status" value="1"/>
</dbReference>
<reference evidence="2 3" key="1">
    <citation type="submission" date="2017-08" db="EMBL/GenBank/DDBJ databases">
        <title>Draft Genome Sequence of Loktanella cinnabarina Strain XM1, Isolated from Coastal Surface Water.</title>
        <authorList>
            <person name="Ma R."/>
            <person name="Wang J."/>
            <person name="Wang Q."/>
            <person name="Ma Z."/>
            <person name="Li J."/>
            <person name="Chen L."/>
        </authorList>
    </citation>
    <scope>NUCLEOTIDE SEQUENCE [LARGE SCALE GENOMIC DNA]</scope>
    <source>
        <strain evidence="2 3">XM1</strain>
    </source>
</reference>
<dbReference type="PANTHER" id="PTHR23131:SF0">
    <property type="entry name" value="ENDORIBONUCLEASE LACTB2"/>
    <property type="match status" value="1"/>
</dbReference>
<dbReference type="InterPro" id="IPR001279">
    <property type="entry name" value="Metallo-B-lactamas"/>
</dbReference>
<dbReference type="Gene3D" id="1.10.10.10">
    <property type="entry name" value="Winged helix-like DNA-binding domain superfamily/Winged helix DNA-binding domain"/>
    <property type="match status" value="1"/>
</dbReference>
<dbReference type="InterPro" id="IPR050662">
    <property type="entry name" value="Sec-metab_biosynth-thioest"/>
</dbReference>
<dbReference type="CDD" id="cd16278">
    <property type="entry name" value="metallo-hydrolase-like_MBL-fold"/>
    <property type="match status" value="1"/>
</dbReference>
<gene>
    <name evidence="2" type="ORF">CJ301_00425</name>
</gene>
<accession>A0A2G1MK10</accession>
<dbReference type="InterPro" id="IPR036388">
    <property type="entry name" value="WH-like_DNA-bd_sf"/>
</dbReference>
<dbReference type="GO" id="GO:0016787">
    <property type="term" value="F:hydrolase activity"/>
    <property type="evidence" value="ECO:0007669"/>
    <property type="project" value="UniProtKB-KW"/>
</dbReference>
<feature type="domain" description="Metallo-beta-lactamase" evidence="1">
    <location>
        <begin position="28"/>
        <end position="206"/>
    </location>
</feature>
<keyword evidence="2" id="KW-0378">Hydrolase</keyword>
<dbReference type="InterPro" id="IPR036866">
    <property type="entry name" value="RibonucZ/Hydroxyglut_hydro"/>
</dbReference>
<comment type="caution">
    <text evidence="2">The sequence shown here is derived from an EMBL/GenBank/DDBJ whole genome shotgun (WGS) entry which is preliminary data.</text>
</comment>
<dbReference type="Proteomes" id="UP000221860">
    <property type="component" value="Unassembled WGS sequence"/>
</dbReference>
<organism evidence="2 3">
    <name type="scientific">Limimaricola cinnabarinus</name>
    <dbReference type="NCBI Taxonomy" id="1125964"/>
    <lineage>
        <taxon>Bacteria</taxon>
        <taxon>Pseudomonadati</taxon>
        <taxon>Pseudomonadota</taxon>
        <taxon>Alphaproteobacteria</taxon>
        <taxon>Rhodobacterales</taxon>
        <taxon>Paracoccaceae</taxon>
        <taxon>Limimaricola</taxon>
    </lineage>
</organism>
<dbReference type="SUPFAM" id="SSF56281">
    <property type="entry name" value="Metallo-hydrolase/oxidoreductase"/>
    <property type="match status" value="1"/>
</dbReference>
<evidence type="ECO:0000313" key="3">
    <source>
        <dbReference type="Proteomes" id="UP000221860"/>
    </source>
</evidence>
<protein>
    <submittedName>
        <fullName evidence="2">MBL fold metallo-hydrolase</fullName>
    </submittedName>
</protein>
<dbReference type="InterPro" id="IPR041516">
    <property type="entry name" value="LACTB2_WH"/>
</dbReference>
<dbReference type="RefSeq" id="WP_099273110.1">
    <property type="nucleotide sequence ID" value="NZ_KZ304951.1"/>
</dbReference>
<dbReference type="SMART" id="SM00849">
    <property type="entry name" value="Lactamase_B"/>
    <property type="match status" value="1"/>
</dbReference>
<dbReference type="Gene3D" id="3.60.15.10">
    <property type="entry name" value="Ribonuclease Z/Hydroxyacylglutathione hydrolase-like"/>
    <property type="match status" value="1"/>
</dbReference>